<evidence type="ECO:0000256" key="8">
    <source>
        <dbReference type="ARBA" id="ARBA00022982"/>
    </source>
</evidence>
<comment type="subcellular location">
    <subcellularLocation>
        <location evidence="1 13">Mitochondrion inner membrane</location>
        <topology evidence="1 13">Single-pass membrane protein</topology>
    </subcellularLocation>
</comment>
<dbReference type="GO" id="GO:0005743">
    <property type="term" value="C:mitochondrial inner membrane"/>
    <property type="evidence" value="ECO:0007669"/>
    <property type="project" value="UniProtKB-SubCell"/>
</dbReference>
<evidence type="ECO:0000256" key="13">
    <source>
        <dbReference type="RuleBase" id="RU368118"/>
    </source>
</evidence>
<evidence type="ECO:0000313" key="14">
    <source>
        <dbReference type="Ensembl" id="ENSAMEP00000036158.1"/>
    </source>
</evidence>
<evidence type="ECO:0000256" key="11">
    <source>
        <dbReference type="ARBA" id="ARBA00023136"/>
    </source>
</evidence>
<evidence type="ECO:0000256" key="1">
    <source>
        <dbReference type="ARBA" id="ARBA00004434"/>
    </source>
</evidence>
<keyword evidence="15" id="KW-1185">Reference proteome</keyword>
<reference evidence="14" key="2">
    <citation type="submission" date="2025-08" db="UniProtKB">
        <authorList>
            <consortium name="Ensembl"/>
        </authorList>
    </citation>
    <scope>IDENTIFICATION</scope>
</reference>
<proteinExistence type="inferred from homology"/>
<dbReference type="GO" id="GO:0045275">
    <property type="term" value="C:respiratory chain complex III"/>
    <property type="evidence" value="ECO:0007669"/>
    <property type="project" value="InterPro"/>
</dbReference>
<reference evidence="14 15" key="1">
    <citation type="journal article" date="2010" name="Nature">
        <title>The sequence and de novo assembly of the giant panda genome.</title>
        <authorList>
            <person name="Li R."/>
            <person name="Fan W."/>
            <person name="Tian G."/>
            <person name="Zhu H."/>
            <person name="He L."/>
            <person name="Cai J."/>
            <person name="Huang Q."/>
            <person name="Cai Q."/>
            <person name="Li B."/>
            <person name="Bai Y."/>
            <person name="Zhang Z."/>
            <person name="Zhang Y."/>
            <person name="Wang W."/>
            <person name="Li J."/>
            <person name="Wei F."/>
            <person name="Li H."/>
            <person name="Jian M."/>
            <person name="Li J."/>
            <person name="Zhang Z."/>
            <person name="Nielsen R."/>
            <person name="Li D."/>
            <person name="Gu W."/>
            <person name="Yang Z."/>
            <person name="Xuan Z."/>
            <person name="Ryder O.A."/>
            <person name="Leung F.C."/>
            <person name="Zhou Y."/>
            <person name="Cao J."/>
            <person name="Sun X."/>
            <person name="Fu Y."/>
            <person name="Fang X."/>
            <person name="Guo X."/>
            <person name="Wang B."/>
            <person name="Hou R."/>
            <person name="Shen F."/>
            <person name="Mu B."/>
            <person name="Ni P."/>
            <person name="Lin R."/>
            <person name="Qian W."/>
            <person name="Wang G."/>
            <person name="Yu C."/>
            <person name="Nie W."/>
            <person name="Wang J."/>
            <person name="Wu Z."/>
            <person name="Liang H."/>
            <person name="Min J."/>
            <person name="Wu Q."/>
            <person name="Cheng S."/>
            <person name="Ruan J."/>
            <person name="Wang M."/>
            <person name="Shi Z."/>
            <person name="Wen M."/>
            <person name="Liu B."/>
            <person name="Ren X."/>
            <person name="Zheng H."/>
            <person name="Dong D."/>
            <person name="Cook K."/>
            <person name="Shan G."/>
            <person name="Zhang H."/>
            <person name="Kosiol C."/>
            <person name="Xie X."/>
            <person name="Lu Z."/>
            <person name="Zheng H."/>
            <person name="Li Y."/>
            <person name="Steiner C.C."/>
            <person name="Lam T.T."/>
            <person name="Lin S."/>
            <person name="Zhang Q."/>
            <person name="Li G."/>
            <person name="Tian J."/>
            <person name="Gong T."/>
            <person name="Liu H."/>
            <person name="Zhang D."/>
            <person name="Fang L."/>
            <person name="Ye C."/>
            <person name="Zhang J."/>
            <person name="Hu W."/>
            <person name="Xu A."/>
            <person name="Ren Y."/>
            <person name="Zhang G."/>
            <person name="Bruford M.W."/>
            <person name="Li Q."/>
            <person name="Ma L."/>
            <person name="Guo Y."/>
            <person name="An N."/>
            <person name="Hu Y."/>
            <person name="Zheng Y."/>
            <person name="Shi Y."/>
            <person name="Li Z."/>
            <person name="Liu Q."/>
            <person name="Chen Y."/>
            <person name="Zhao J."/>
            <person name="Qu N."/>
            <person name="Zhao S."/>
            <person name="Tian F."/>
            <person name="Wang X."/>
            <person name="Wang H."/>
            <person name="Xu L."/>
            <person name="Liu X."/>
            <person name="Vinar T."/>
            <person name="Wang Y."/>
            <person name="Lam T.W."/>
            <person name="Yiu S.M."/>
            <person name="Liu S."/>
            <person name="Zhang H."/>
            <person name="Li D."/>
            <person name="Huang Y."/>
            <person name="Wang X."/>
            <person name="Yang G."/>
            <person name="Jiang Z."/>
            <person name="Wang J."/>
            <person name="Qin N."/>
            <person name="Li L."/>
            <person name="Li J."/>
            <person name="Bolund L."/>
            <person name="Kristiansen K."/>
            <person name="Wong G.K."/>
            <person name="Olson M."/>
            <person name="Zhang X."/>
            <person name="Li S."/>
            <person name="Yang H."/>
            <person name="Wang J."/>
            <person name="Wang J."/>
        </authorList>
    </citation>
    <scope>NUCLEOTIDE SEQUENCE [LARGE SCALE GENOMIC DNA]</scope>
</reference>
<evidence type="ECO:0000256" key="7">
    <source>
        <dbReference type="ARBA" id="ARBA00022792"/>
    </source>
</evidence>
<dbReference type="Gene3D" id="1.20.5.210">
    <property type="entry name" value="Cytochrome b-c1 complex subunit 8"/>
    <property type="match status" value="1"/>
</dbReference>
<keyword evidence="6" id="KW-0812">Transmembrane</keyword>
<evidence type="ECO:0000256" key="10">
    <source>
        <dbReference type="ARBA" id="ARBA00023128"/>
    </source>
</evidence>
<dbReference type="Proteomes" id="UP000008912">
    <property type="component" value="Unassembled WGS sequence"/>
</dbReference>
<dbReference type="InterPro" id="IPR036642">
    <property type="entry name" value="Cyt_bc1_su8_sf"/>
</dbReference>
<dbReference type="PANTHER" id="PTHR12119:SF2">
    <property type="entry name" value="CYTOCHROME B-C1 COMPLEX SUBUNIT 8"/>
    <property type="match status" value="1"/>
</dbReference>
<organism evidence="14 15">
    <name type="scientific">Ailuropoda melanoleuca</name>
    <name type="common">Giant panda</name>
    <dbReference type="NCBI Taxonomy" id="9646"/>
    <lineage>
        <taxon>Eukaryota</taxon>
        <taxon>Metazoa</taxon>
        <taxon>Chordata</taxon>
        <taxon>Craniata</taxon>
        <taxon>Vertebrata</taxon>
        <taxon>Euteleostomi</taxon>
        <taxon>Mammalia</taxon>
        <taxon>Eutheria</taxon>
        <taxon>Laurasiatheria</taxon>
        <taxon>Carnivora</taxon>
        <taxon>Caniformia</taxon>
        <taxon>Ursidae</taxon>
        <taxon>Ailuropoda</taxon>
    </lineage>
</organism>
<evidence type="ECO:0000256" key="9">
    <source>
        <dbReference type="ARBA" id="ARBA00022989"/>
    </source>
</evidence>
<reference evidence="14" key="3">
    <citation type="submission" date="2025-09" db="UniProtKB">
        <authorList>
            <consortium name="Ensembl"/>
        </authorList>
    </citation>
    <scope>IDENTIFICATION</scope>
</reference>
<evidence type="ECO:0000256" key="4">
    <source>
        <dbReference type="ARBA" id="ARBA00022448"/>
    </source>
</evidence>
<evidence type="ECO:0000256" key="5">
    <source>
        <dbReference type="ARBA" id="ARBA00022660"/>
    </source>
</evidence>
<dbReference type="GeneTree" id="ENSGT01140000285488"/>
<dbReference type="InterPro" id="IPR004205">
    <property type="entry name" value="Cyt_bc1_su8"/>
</dbReference>
<dbReference type="Pfam" id="PF02939">
    <property type="entry name" value="UcrQ"/>
    <property type="match status" value="1"/>
</dbReference>
<comment type="similarity">
    <text evidence="2 13">Belongs to the UQCRQ/QCR8 family.</text>
</comment>
<comment type="subunit">
    <text evidence="12 13">Component of the ubiquinol-cytochrome c oxidoreductase (cytochrome b-c1 complex, complex III, CIII), a multisubunit enzyme composed of 11 subunits. The complex is composed of 3 respiratory subunits cytochrome b, cytochrome c1 and Rieske protein UQCRFS1, 2 core protein subunits UQCRC1/QCR1 and UQCRC2/QCR2, and 6 low-molecular weight protein subunits UQCRH/QCR6, UQCRB/QCR7, UQCRQ/QCR8, UQCR10/QCR9, UQCR11/QCR10 and subunit 9, the cleavage product of Rieske protein UQCRFS1. The complex exists as an obligatory dimer and forms supercomplexes (SCs) in the inner mitochondrial membrane with NADH-ubiquinone oxidoreductase (complex I, CI) and cytochrome c oxidase (complex IV, CIV), resulting in different assemblies (supercomplex SCI(1)III(2)IV(1) and megacomplex MCI(2)III(2)IV(2)). Interacts with UQCC6.</text>
</comment>
<comment type="function">
    <text evidence="13">Component of the ubiquinol-cytochrome c oxidoreductase, a multisubunit transmembrane complex that is part of the mitochondrial electron transport chain which drives oxidative phosphorylation. The complex plays an important role in the uptake of multiple carbon sources present in different host niches.</text>
</comment>
<dbReference type="PANTHER" id="PTHR12119">
    <property type="entry name" value="UBIQUINOL-CYTOCHROME C REDUCTASE COMPLEX UBIQUINONE-BINDING PROTEIN QP-C"/>
    <property type="match status" value="1"/>
</dbReference>
<dbReference type="SUPFAM" id="SSF81508">
    <property type="entry name" value="Ubiquinone-binding protein QP-C of cytochrome bc1 complex (Ubiquinol-cytochrome c reductase)"/>
    <property type="match status" value="1"/>
</dbReference>
<evidence type="ECO:0000256" key="12">
    <source>
        <dbReference type="ARBA" id="ARBA00047105"/>
    </source>
</evidence>
<accession>A0A7N5K8F8</accession>
<evidence type="ECO:0000256" key="2">
    <source>
        <dbReference type="ARBA" id="ARBA00007668"/>
    </source>
</evidence>
<name>A0A7N5K8F8_AILME</name>
<keyword evidence="10 13" id="KW-0496">Mitochondrion</keyword>
<keyword evidence="9" id="KW-1133">Transmembrane helix</keyword>
<evidence type="ECO:0000313" key="15">
    <source>
        <dbReference type="Proteomes" id="UP000008912"/>
    </source>
</evidence>
<keyword evidence="8 13" id="KW-0249">Electron transport</keyword>
<keyword evidence="5 13" id="KW-0679">Respiratory chain</keyword>
<dbReference type="InParanoid" id="A0A7N5K8F8"/>
<sequence length="160" mass="18099">MTAVWEGGAAATLGHEFENLTRMHRGTTYSFAVLRASHLPLHFGKGIPRVRRHAQACILGIVSPSVVFDLVHTWGTREFEKSKGKHPAAYENDKWATHLGDGSLGLKDASLREESTLLCLEDIIHFLWTEKKKYYFFIFTISYLLHPLTQLRVGGNYARA</sequence>
<keyword evidence="7 13" id="KW-0999">Mitochondrion inner membrane</keyword>
<evidence type="ECO:0000256" key="6">
    <source>
        <dbReference type="ARBA" id="ARBA00022692"/>
    </source>
</evidence>
<keyword evidence="4 13" id="KW-0813">Transport</keyword>
<dbReference type="Ensembl" id="ENSAMET00000040053.1">
    <property type="protein sequence ID" value="ENSAMEP00000036158.1"/>
    <property type="gene ID" value="ENSAMEG00000024518.1"/>
</dbReference>
<dbReference type="GO" id="GO:0006122">
    <property type="term" value="P:mitochondrial electron transport, ubiquinol to cytochrome c"/>
    <property type="evidence" value="ECO:0007669"/>
    <property type="project" value="InterPro"/>
</dbReference>
<keyword evidence="11" id="KW-0472">Membrane</keyword>
<evidence type="ECO:0000256" key="3">
    <source>
        <dbReference type="ARBA" id="ARBA00016324"/>
    </source>
</evidence>
<protein>
    <recommendedName>
        <fullName evidence="3 13">Cytochrome b-c1 complex subunit 8</fullName>
    </recommendedName>
    <alternativeName>
        <fullName evidence="13">Complex III subunit 8</fullName>
    </alternativeName>
</protein>
<dbReference type="AlphaFoldDB" id="A0A7N5K8F8"/>